<dbReference type="PANTHER" id="PTHR44520:SF2">
    <property type="entry name" value="RESPONSE REGULATOR RCP1"/>
    <property type="match status" value="1"/>
</dbReference>
<sequence>MKLLLVDDDKVINIIHQKIIKQLYPRQAIHAFSEGLKALKYLETLKVHERIVIFLDLNMPIISGWEFLKRLQDSFYHLRIEVYVVSSSVASGDRRQALKFPIVKSFISKPLTPLLLKQLAILEKETKLSHIPCPKESR</sequence>
<dbReference type="RefSeq" id="WP_241552555.1">
    <property type="nucleotide sequence ID" value="NZ_JANCNS010000003.1"/>
</dbReference>
<dbReference type="SUPFAM" id="SSF52172">
    <property type="entry name" value="CheY-like"/>
    <property type="match status" value="1"/>
</dbReference>
<dbReference type="InterPro" id="IPR001789">
    <property type="entry name" value="Sig_transdc_resp-reg_receiver"/>
</dbReference>
<dbReference type="InterPro" id="IPR011006">
    <property type="entry name" value="CheY-like_superfamily"/>
</dbReference>
<keyword evidence="1" id="KW-0597">Phosphoprotein</keyword>
<evidence type="ECO:0000313" key="4">
    <source>
        <dbReference type="Proteomes" id="UP001155280"/>
    </source>
</evidence>
<organism evidence="3 4">
    <name type="scientific">Christiangramia oceanisediminis</name>
    <dbReference type="NCBI Taxonomy" id="2920386"/>
    <lineage>
        <taxon>Bacteria</taxon>
        <taxon>Pseudomonadati</taxon>
        <taxon>Bacteroidota</taxon>
        <taxon>Flavobacteriia</taxon>
        <taxon>Flavobacteriales</taxon>
        <taxon>Flavobacteriaceae</taxon>
        <taxon>Christiangramia</taxon>
    </lineage>
</organism>
<dbReference type="InterPro" id="IPR052893">
    <property type="entry name" value="TCS_response_regulator"/>
</dbReference>
<evidence type="ECO:0000313" key="3">
    <source>
        <dbReference type="EMBL" id="MCP9200879.1"/>
    </source>
</evidence>
<comment type="caution">
    <text evidence="3">The sequence shown here is derived from an EMBL/GenBank/DDBJ whole genome shotgun (WGS) entry which is preliminary data.</text>
</comment>
<reference evidence="3" key="1">
    <citation type="submission" date="2022-07" db="EMBL/GenBank/DDBJ databases">
        <title>Gramela sediminis sp. nov., isolated from deep-sea sediment of the Indian Ocean.</title>
        <authorList>
            <person name="Shi H."/>
        </authorList>
    </citation>
    <scope>NUCLEOTIDE SEQUENCE</scope>
    <source>
        <strain evidence="3">GC03-9</strain>
    </source>
</reference>
<dbReference type="Gene3D" id="3.40.50.2300">
    <property type="match status" value="1"/>
</dbReference>
<dbReference type="SMART" id="SM00448">
    <property type="entry name" value="REC"/>
    <property type="match status" value="1"/>
</dbReference>
<dbReference type="PROSITE" id="PS50110">
    <property type="entry name" value="RESPONSE_REGULATORY"/>
    <property type="match status" value="1"/>
</dbReference>
<dbReference type="EMBL" id="JANCNS010000003">
    <property type="protein sequence ID" value="MCP9200879.1"/>
    <property type="molecule type" value="Genomic_DNA"/>
</dbReference>
<dbReference type="GO" id="GO:0000160">
    <property type="term" value="P:phosphorelay signal transduction system"/>
    <property type="evidence" value="ECO:0007669"/>
    <property type="project" value="InterPro"/>
</dbReference>
<evidence type="ECO:0000256" key="1">
    <source>
        <dbReference type="PROSITE-ProRule" id="PRU00169"/>
    </source>
</evidence>
<feature type="modified residue" description="4-aspartylphosphate" evidence="1">
    <location>
        <position position="56"/>
    </location>
</feature>
<evidence type="ECO:0000259" key="2">
    <source>
        <dbReference type="PROSITE" id="PS50110"/>
    </source>
</evidence>
<dbReference type="Pfam" id="PF00072">
    <property type="entry name" value="Response_reg"/>
    <property type="match status" value="1"/>
</dbReference>
<protein>
    <submittedName>
        <fullName evidence="3">Response regulator</fullName>
    </submittedName>
</protein>
<accession>A0A9X2KZ40</accession>
<keyword evidence="4" id="KW-1185">Reference proteome</keyword>
<dbReference type="AlphaFoldDB" id="A0A9X2KZ40"/>
<gene>
    <name evidence="3" type="ORF">MKO06_13240</name>
</gene>
<feature type="domain" description="Response regulatory" evidence="2">
    <location>
        <begin position="2"/>
        <end position="124"/>
    </location>
</feature>
<name>A0A9X2KZ40_9FLAO</name>
<proteinExistence type="predicted"/>
<dbReference type="Proteomes" id="UP001155280">
    <property type="component" value="Unassembled WGS sequence"/>
</dbReference>
<dbReference type="PANTHER" id="PTHR44520">
    <property type="entry name" value="RESPONSE REGULATOR RCP1-RELATED"/>
    <property type="match status" value="1"/>
</dbReference>